<dbReference type="Proteomes" id="UP000193411">
    <property type="component" value="Unassembled WGS sequence"/>
</dbReference>
<dbReference type="SMART" id="SM00671">
    <property type="entry name" value="SEL1"/>
    <property type="match status" value="5"/>
</dbReference>
<accession>A0A1Y2I0M4</accession>
<dbReference type="InterPro" id="IPR006597">
    <property type="entry name" value="Sel1-like"/>
</dbReference>
<dbReference type="Pfam" id="PF08238">
    <property type="entry name" value="Sel1"/>
    <property type="match status" value="6"/>
</dbReference>
<feature type="compositionally biased region" description="Pro residues" evidence="2">
    <location>
        <begin position="29"/>
        <end position="43"/>
    </location>
</feature>
<name>A0A1Y2I0M4_9FUNG</name>
<keyword evidence="4" id="KW-1185">Reference proteome</keyword>
<dbReference type="PANTHER" id="PTHR46430:SF3">
    <property type="entry name" value="ACTIVATOR OF C KINASE PROTEIN 1"/>
    <property type="match status" value="1"/>
</dbReference>
<dbReference type="AlphaFoldDB" id="A0A1Y2I0M4"/>
<evidence type="ECO:0000313" key="3">
    <source>
        <dbReference type="EMBL" id="ORZ38952.1"/>
    </source>
</evidence>
<proteinExistence type="predicted"/>
<dbReference type="EMBL" id="MCFL01000007">
    <property type="protein sequence ID" value="ORZ38952.1"/>
    <property type="molecule type" value="Genomic_DNA"/>
</dbReference>
<evidence type="ECO:0000256" key="2">
    <source>
        <dbReference type="SAM" id="MobiDB-lite"/>
    </source>
</evidence>
<feature type="region of interest" description="Disordered" evidence="2">
    <location>
        <begin position="1"/>
        <end position="44"/>
    </location>
</feature>
<comment type="caution">
    <text evidence="3">The sequence shown here is derived from an EMBL/GenBank/DDBJ whole genome shotgun (WGS) entry which is preliminary data.</text>
</comment>
<feature type="region of interest" description="Disordered" evidence="2">
    <location>
        <begin position="56"/>
        <end position="77"/>
    </location>
</feature>
<evidence type="ECO:0000313" key="4">
    <source>
        <dbReference type="Proteomes" id="UP000193411"/>
    </source>
</evidence>
<sequence>MQSHNPNTNHTRQPSASTRAARTTRTTRPIPPTPPHPLVPRPRPQLHLPLIASTAAMPRPPFRHSPPLSEWNRGKPTQRALRIDTSLPLDQLRATTLQSLDPEAHLDFIRYLVSLADQLYAEALKWVKRLATHGPGGLNGLAKTPPFADAMVYLAECHGNALLGLALDHDKAFSLYLQASKLGHPGATYRVAVCYEIGAGTKRDTHRAVQFFKKAASLGDPAALYKLANPREGLVMLKRAAAVADADHPHALHELAMVHEPDPPGGRDPRLREIQHLILPDPAYALELYTQAGKLGYAPAQFRLGTCFEEGDLGCPRDPKTSIMWFTRAAEQGHPDAELALSGWYLEGAEGVLPPDDGQAFAWARRAADKGLSKAEFAVAYYYEMGVGVAQSVDEARRWYQRSAAQGNRKAMERLQEMNTSMKASYKQVKRQKEDCVVM</sequence>
<feature type="compositionally biased region" description="Low complexity" evidence="2">
    <location>
        <begin position="11"/>
        <end position="28"/>
    </location>
</feature>
<keyword evidence="1" id="KW-0677">Repeat</keyword>
<dbReference type="OrthoDB" id="272077at2759"/>
<dbReference type="InterPro" id="IPR011990">
    <property type="entry name" value="TPR-like_helical_dom_sf"/>
</dbReference>
<organism evidence="3 4">
    <name type="scientific">Catenaria anguillulae PL171</name>
    <dbReference type="NCBI Taxonomy" id="765915"/>
    <lineage>
        <taxon>Eukaryota</taxon>
        <taxon>Fungi</taxon>
        <taxon>Fungi incertae sedis</taxon>
        <taxon>Blastocladiomycota</taxon>
        <taxon>Blastocladiomycetes</taxon>
        <taxon>Blastocladiales</taxon>
        <taxon>Catenariaceae</taxon>
        <taxon>Catenaria</taxon>
    </lineage>
</organism>
<protein>
    <recommendedName>
        <fullName evidence="5">HCP-like protein</fullName>
    </recommendedName>
</protein>
<dbReference type="STRING" id="765915.A0A1Y2I0M4"/>
<dbReference type="Gene3D" id="1.25.40.10">
    <property type="entry name" value="Tetratricopeptide repeat domain"/>
    <property type="match status" value="2"/>
</dbReference>
<evidence type="ECO:0008006" key="5">
    <source>
        <dbReference type="Google" id="ProtNLM"/>
    </source>
</evidence>
<evidence type="ECO:0000256" key="1">
    <source>
        <dbReference type="ARBA" id="ARBA00022737"/>
    </source>
</evidence>
<dbReference type="InterPro" id="IPR051726">
    <property type="entry name" value="Chitin_Synth_Reg"/>
</dbReference>
<feature type="compositionally biased region" description="Polar residues" evidence="2">
    <location>
        <begin position="1"/>
        <end position="10"/>
    </location>
</feature>
<gene>
    <name evidence="3" type="ORF">BCR44DRAFT_1492742</name>
</gene>
<dbReference type="PANTHER" id="PTHR46430">
    <property type="entry name" value="PROTEIN SKT5-RELATED"/>
    <property type="match status" value="1"/>
</dbReference>
<dbReference type="SUPFAM" id="SSF81901">
    <property type="entry name" value="HCP-like"/>
    <property type="match status" value="1"/>
</dbReference>
<reference evidence="3 4" key="1">
    <citation type="submission" date="2016-07" db="EMBL/GenBank/DDBJ databases">
        <title>Pervasive Adenine N6-methylation of Active Genes in Fungi.</title>
        <authorList>
            <consortium name="DOE Joint Genome Institute"/>
            <person name="Mondo S.J."/>
            <person name="Dannebaum R.O."/>
            <person name="Kuo R.C."/>
            <person name="Labutti K."/>
            <person name="Haridas S."/>
            <person name="Kuo A."/>
            <person name="Salamov A."/>
            <person name="Ahrendt S.R."/>
            <person name="Lipzen A."/>
            <person name="Sullivan W."/>
            <person name="Andreopoulos W.B."/>
            <person name="Clum A."/>
            <person name="Lindquist E."/>
            <person name="Daum C."/>
            <person name="Ramamoorthy G.K."/>
            <person name="Gryganskyi A."/>
            <person name="Culley D."/>
            <person name="Magnuson J.K."/>
            <person name="James T.Y."/>
            <person name="O'Malley M.A."/>
            <person name="Stajich J.E."/>
            <person name="Spatafora J.W."/>
            <person name="Visel A."/>
            <person name="Grigoriev I.V."/>
        </authorList>
    </citation>
    <scope>NUCLEOTIDE SEQUENCE [LARGE SCALE GENOMIC DNA]</scope>
    <source>
        <strain evidence="3 4">PL171</strain>
    </source>
</reference>